<dbReference type="InterPro" id="IPR037171">
    <property type="entry name" value="NagB/RpiA_transferase-like"/>
</dbReference>
<sequence length="487" mass="52712">MERVAASLRNKIVDPEDAARLVPRGGAVAFAGMGGTAYSKAFVKALKDRAEREGPLDLAVYSAGTTGPEHEESLAAAGIRRRIPYGASSPATKRLVNEGGFEACDMSLYKYSRLLRLGVIGVVDVAVVEATAVFDDGLVLSNSVDAAPAMVEAAEKVVVEVHTAKPVLHGLHDIFYPEPGRGVPPLESVAGRLGSRLLKIPWSKLAAIVLSREGEVGSRHYRPPDSMDARVAENIAEFLRGEAQRDPRIRGRLSTLQPGAGLVATVLADYSGDLGFRVRIWGEVAPIQWVARLGENVEAVSASVVYSVSGDEGLWSWFFSDYGELSGRLVLRPYEVTNSPEVLTRFYHMVVQQAIEVDIYGHANVSHIDSRLYAGVGGSVDHAWSSYLTILALPSITSKGIPRIVPLTAHVDSTEHDVDVIVTEQGWADLRGLSPRERAESIIDCCAHPSYADGLRRYLEKAGREGGHQPYSLEAVLEFMREYGKGG</sequence>
<dbReference type="GO" id="GO:0008775">
    <property type="term" value="F:acetate CoA-transferase activity"/>
    <property type="evidence" value="ECO:0007669"/>
    <property type="project" value="InterPro"/>
</dbReference>
<organism evidence="4 5">
    <name type="scientific">Aeropyrum camini SY1 = JCM 12091</name>
    <dbReference type="NCBI Taxonomy" id="1198449"/>
    <lineage>
        <taxon>Archaea</taxon>
        <taxon>Thermoproteota</taxon>
        <taxon>Thermoprotei</taxon>
        <taxon>Desulfurococcales</taxon>
        <taxon>Desulfurococcaceae</taxon>
        <taxon>Aeropyrum</taxon>
    </lineage>
</organism>
<evidence type="ECO:0000313" key="5">
    <source>
        <dbReference type="Proteomes" id="UP000016887"/>
    </source>
</evidence>
<dbReference type="InterPro" id="IPR003702">
    <property type="entry name" value="ActCoA_hydro_N"/>
</dbReference>
<dbReference type="Proteomes" id="UP000016887">
    <property type="component" value="Chromosome"/>
</dbReference>
<dbReference type="GO" id="GO:0003986">
    <property type="term" value="F:acetyl-CoA hydrolase activity"/>
    <property type="evidence" value="ECO:0007669"/>
    <property type="project" value="TreeGrafter"/>
</dbReference>
<dbReference type="PATRIC" id="fig|1198449.6.peg.238"/>
<accession>U3T861</accession>
<feature type="domain" description="Acetyl-CoA hydrolase/transferase C-terminal" evidence="3">
    <location>
        <begin position="328"/>
        <end position="458"/>
    </location>
</feature>
<dbReference type="Pfam" id="PF02550">
    <property type="entry name" value="AcetylCoA_hydro"/>
    <property type="match status" value="1"/>
</dbReference>
<dbReference type="PANTHER" id="PTHR43609">
    <property type="entry name" value="ACETYL-COA HYDROLASE"/>
    <property type="match status" value="1"/>
</dbReference>
<evidence type="ECO:0000256" key="1">
    <source>
        <dbReference type="ARBA" id="ARBA00009632"/>
    </source>
</evidence>
<dbReference type="PANTHER" id="PTHR43609:SF1">
    <property type="entry name" value="ACETYL-COA HYDROLASE"/>
    <property type="match status" value="1"/>
</dbReference>
<name>U3T861_9CREN</name>
<dbReference type="Pfam" id="PF13336">
    <property type="entry name" value="AcetylCoA_hyd_C"/>
    <property type="match status" value="1"/>
</dbReference>
<evidence type="ECO:0000313" key="4">
    <source>
        <dbReference type="EMBL" id="BAN89702.1"/>
    </source>
</evidence>
<gene>
    <name evidence="4" type="ORF">ACAM_0233</name>
</gene>
<dbReference type="STRING" id="1198449.ACAM_0233"/>
<keyword evidence="4" id="KW-0378">Hydrolase</keyword>
<protein>
    <submittedName>
        <fullName evidence="4">Acetyl-CoA hydrolase</fullName>
    </submittedName>
</protein>
<evidence type="ECO:0000259" key="2">
    <source>
        <dbReference type="Pfam" id="PF02550"/>
    </source>
</evidence>
<dbReference type="SUPFAM" id="SSF100950">
    <property type="entry name" value="NagB/RpiA/CoA transferase-like"/>
    <property type="match status" value="2"/>
</dbReference>
<keyword evidence="5" id="KW-1185">Reference proteome</keyword>
<evidence type="ECO:0000259" key="3">
    <source>
        <dbReference type="Pfam" id="PF13336"/>
    </source>
</evidence>
<dbReference type="InterPro" id="IPR026888">
    <property type="entry name" value="AcetylCoA_hyd_C"/>
</dbReference>
<feature type="domain" description="Acetyl-CoA hydrolase/transferase N-terminal" evidence="2">
    <location>
        <begin position="8"/>
        <end position="175"/>
    </location>
</feature>
<reference evidence="4 5" key="1">
    <citation type="journal article" date="2013" name="Appl. Environ. Microbiol.">
        <title>Variation of the Virus-Related Elements within Syntenic Genomes of the Hyperthermophilic Archaeon Aeropyrum.</title>
        <authorList>
            <person name="Daifuku T."/>
            <person name="Yoshida T."/>
            <person name="Kitamura T."/>
            <person name="Kawaichi S."/>
            <person name="Inoue T."/>
            <person name="Nomura K."/>
            <person name="Yoshida Y."/>
            <person name="Kuno S."/>
            <person name="Sako Y."/>
        </authorList>
    </citation>
    <scope>NUCLEOTIDE SEQUENCE [LARGE SCALE GENOMIC DNA]</scope>
    <source>
        <strain evidence="4 5">SY1</strain>
    </source>
</reference>
<dbReference type="KEGG" id="acj:ACAM_0233"/>
<dbReference type="Gene3D" id="3.40.1080.10">
    <property type="entry name" value="Glutaconate Coenzyme A-transferase"/>
    <property type="match status" value="1"/>
</dbReference>
<dbReference type="GO" id="GO:0006083">
    <property type="term" value="P:acetate metabolic process"/>
    <property type="evidence" value="ECO:0007669"/>
    <property type="project" value="InterPro"/>
</dbReference>
<dbReference type="AlphaFoldDB" id="U3T861"/>
<dbReference type="InterPro" id="IPR038460">
    <property type="entry name" value="AcetylCoA_hyd_C_sf"/>
</dbReference>
<dbReference type="Gene3D" id="3.40.1080.20">
    <property type="entry name" value="Acetyl-CoA hydrolase/transferase C-terminal domain"/>
    <property type="match status" value="1"/>
</dbReference>
<comment type="similarity">
    <text evidence="1">Belongs to the acetyl-CoA hydrolase/transferase family.</text>
</comment>
<dbReference type="EMBL" id="AP012489">
    <property type="protein sequence ID" value="BAN89702.1"/>
    <property type="molecule type" value="Genomic_DNA"/>
</dbReference>
<proteinExistence type="inferred from homology"/>
<dbReference type="eggNOG" id="arCOG06124">
    <property type="taxonomic scope" value="Archaea"/>
</dbReference>
<dbReference type="InterPro" id="IPR046433">
    <property type="entry name" value="ActCoA_hydro"/>
</dbReference>